<gene>
    <name evidence="2" type="ORF">SM116_14625</name>
</gene>
<reference evidence="2 3" key="1">
    <citation type="submission" date="2023-11" db="EMBL/GenBank/DDBJ databases">
        <title>Genome sequence of Microbacterium rhizosphaerae KACC 19337.</title>
        <authorList>
            <person name="Choi H."/>
            <person name="Kim S."/>
            <person name="Kim Y."/>
            <person name="Kwon S.-W."/>
            <person name="Heo J."/>
        </authorList>
    </citation>
    <scope>NUCLEOTIDE SEQUENCE [LARGE SCALE GENOMIC DNA]</scope>
    <source>
        <strain evidence="2 3">KACC 19337</strain>
    </source>
</reference>
<keyword evidence="3" id="KW-1185">Reference proteome</keyword>
<name>A0ABZ0SLC2_9MICO</name>
<keyword evidence="1" id="KW-0732">Signal</keyword>
<feature type="chain" id="PRO_5045741586" evidence="1">
    <location>
        <begin position="30"/>
        <end position="142"/>
    </location>
</feature>
<protein>
    <submittedName>
        <fullName evidence="2">Uncharacterized protein</fullName>
    </submittedName>
</protein>
<dbReference type="RefSeq" id="WP_320941702.1">
    <property type="nucleotide sequence ID" value="NZ_BAABEU010000008.1"/>
</dbReference>
<sequence length="142" mass="14053">MNARLAKLGALGASLGLVVALVAGSGAMAASHGGGNGKKQPPAPAASYSCATFAGLVSSQSSVAYNGVALKAGQTITTTASPAAAGDQIELVWSIGLSITFATAPATGMTFRAPADAVYNLSWSFLPAGTRPSSLTWTFNCS</sequence>
<evidence type="ECO:0000313" key="3">
    <source>
        <dbReference type="Proteomes" id="UP001323798"/>
    </source>
</evidence>
<evidence type="ECO:0000313" key="2">
    <source>
        <dbReference type="EMBL" id="WPR88985.1"/>
    </source>
</evidence>
<organism evidence="2 3">
    <name type="scientific">Microbacterium rhizosphaerae</name>
    <dbReference type="NCBI Taxonomy" id="1678237"/>
    <lineage>
        <taxon>Bacteria</taxon>
        <taxon>Bacillati</taxon>
        <taxon>Actinomycetota</taxon>
        <taxon>Actinomycetes</taxon>
        <taxon>Micrococcales</taxon>
        <taxon>Microbacteriaceae</taxon>
        <taxon>Microbacterium</taxon>
    </lineage>
</organism>
<proteinExistence type="predicted"/>
<accession>A0ABZ0SLC2</accession>
<evidence type="ECO:0000256" key="1">
    <source>
        <dbReference type="SAM" id="SignalP"/>
    </source>
</evidence>
<dbReference type="EMBL" id="CP139368">
    <property type="protein sequence ID" value="WPR88985.1"/>
    <property type="molecule type" value="Genomic_DNA"/>
</dbReference>
<dbReference type="Proteomes" id="UP001323798">
    <property type="component" value="Chromosome"/>
</dbReference>
<feature type="signal peptide" evidence="1">
    <location>
        <begin position="1"/>
        <end position="29"/>
    </location>
</feature>